<dbReference type="CDD" id="cd08502">
    <property type="entry name" value="PBP2_NikA_DppA_OppA_like_16"/>
    <property type="match status" value="1"/>
</dbReference>
<evidence type="ECO:0000313" key="6">
    <source>
        <dbReference type="EMBL" id="XDK32461.1"/>
    </source>
</evidence>
<dbReference type="InterPro" id="IPR023765">
    <property type="entry name" value="SBP_5_CS"/>
</dbReference>
<comment type="subcellular location">
    <subcellularLocation>
        <location evidence="1">Cell membrane</location>
        <topology evidence="1">Lipid-anchor</topology>
    </subcellularLocation>
</comment>
<feature type="signal peptide" evidence="4">
    <location>
        <begin position="1"/>
        <end position="29"/>
    </location>
</feature>
<evidence type="ECO:0000256" key="4">
    <source>
        <dbReference type="SAM" id="SignalP"/>
    </source>
</evidence>
<dbReference type="PANTHER" id="PTHR30290">
    <property type="entry name" value="PERIPLASMIC BINDING COMPONENT OF ABC TRANSPORTER"/>
    <property type="match status" value="1"/>
</dbReference>
<dbReference type="AlphaFoldDB" id="A0AB39HJL0"/>
<dbReference type="PROSITE" id="PS01040">
    <property type="entry name" value="SBP_BACTERIAL_5"/>
    <property type="match status" value="1"/>
</dbReference>
<dbReference type="GO" id="GO:0043190">
    <property type="term" value="C:ATP-binding cassette (ABC) transporter complex"/>
    <property type="evidence" value="ECO:0007669"/>
    <property type="project" value="InterPro"/>
</dbReference>
<evidence type="ECO:0000256" key="2">
    <source>
        <dbReference type="ARBA" id="ARBA00005695"/>
    </source>
</evidence>
<feature type="chain" id="PRO_5044218489" evidence="4">
    <location>
        <begin position="30"/>
        <end position="526"/>
    </location>
</feature>
<dbReference type="RefSeq" id="WP_368653150.1">
    <property type="nucleotide sequence ID" value="NZ_CP162599.1"/>
</dbReference>
<dbReference type="SUPFAM" id="SSF53850">
    <property type="entry name" value="Periplasmic binding protein-like II"/>
    <property type="match status" value="1"/>
</dbReference>
<dbReference type="PIRSF" id="PIRSF002741">
    <property type="entry name" value="MppA"/>
    <property type="match status" value="1"/>
</dbReference>
<dbReference type="GO" id="GO:1904680">
    <property type="term" value="F:peptide transmembrane transporter activity"/>
    <property type="evidence" value="ECO:0007669"/>
    <property type="project" value="TreeGrafter"/>
</dbReference>
<evidence type="ECO:0000259" key="5">
    <source>
        <dbReference type="Pfam" id="PF00496"/>
    </source>
</evidence>
<dbReference type="GO" id="GO:0042597">
    <property type="term" value="C:periplasmic space"/>
    <property type="evidence" value="ECO:0007669"/>
    <property type="project" value="UniProtKB-ARBA"/>
</dbReference>
<accession>A0AB39HJL0</accession>
<proteinExistence type="inferred from homology"/>
<dbReference type="PANTHER" id="PTHR30290:SF38">
    <property type="entry name" value="D,D-DIPEPTIDE-BINDING PERIPLASMIC PROTEIN DDPA-RELATED"/>
    <property type="match status" value="1"/>
</dbReference>
<dbReference type="Gene3D" id="3.10.105.10">
    <property type="entry name" value="Dipeptide-binding Protein, Domain 3"/>
    <property type="match status" value="1"/>
</dbReference>
<evidence type="ECO:0000256" key="1">
    <source>
        <dbReference type="ARBA" id="ARBA00004193"/>
    </source>
</evidence>
<dbReference type="InterPro" id="IPR039424">
    <property type="entry name" value="SBP_5"/>
</dbReference>
<dbReference type="Pfam" id="PF00496">
    <property type="entry name" value="SBP_bac_5"/>
    <property type="match status" value="1"/>
</dbReference>
<protein>
    <submittedName>
        <fullName evidence="6">ABC transporter substrate-binding protein</fullName>
    </submittedName>
</protein>
<dbReference type="PROSITE" id="PS51257">
    <property type="entry name" value="PROKAR_LIPOPROTEIN"/>
    <property type="match status" value="1"/>
</dbReference>
<keyword evidence="3 4" id="KW-0732">Signal</keyword>
<reference evidence="6" key="1">
    <citation type="submission" date="2024-07" db="EMBL/GenBank/DDBJ databases">
        <title>Halotolerant mesophilic bacterium Ornithinibacillus sp. 4-3, sp. nov., isolated from soil.</title>
        <authorList>
            <person name="Sidarenka A.V."/>
            <person name="Guliayeva D.E."/>
            <person name="Leanovich S.I."/>
            <person name="Hileuskaya K.S."/>
            <person name="Akhremchuk A.E."/>
            <person name="Sikolenko M.A."/>
            <person name="Valentovich L.N."/>
        </authorList>
    </citation>
    <scope>NUCLEOTIDE SEQUENCE</scope>
    <source>
        <strain evidence="6">4-3</strain>
    </source>
</reference>
<name>A0AB39HJL0_9BACI</name>
<dbReference type="GO" id="GO:0015833">
    <property type="term" value="P:peptide transport"/>
    <property type="evidence" value="ECO:0007669"/>
    <property type="project" value="TreeGrafter"/>
</dbReference>
<comment type="similarity">
    <text evidence="2">Belongs to the bacterial solute-binding protein 5 family.</text>
</comment>
<dbReference type="EMBL" id="CP162599">
    <property type="protein sequence ID" value="XDK32461.1"/>
    <property type="molecule type" value="Genomic_DNA"/>
</dbReference>
<gene>
    <name evidence="6" type="ORF">AB4Y30_15855</name>
</gene>
<evidence type="ECO:0000256" key="3">
    <source>
        <dbReference type="ARBA" id="ARBA00022729"/>
    </source>
</evidence>
<dbReference type="InterPro" id="IPR030678">
    <property type="entry name" value="Peptide/Ni-bd"/>
</dbReference>
<dbReference type="Gene3D" id="3.40.190.10">
    <property type="entry name" value="Periplasmic binding protein-like II"/>
    <property type="match status" value="1"/>
</dbReference>
<dbReference type="InterPro" id="IPR000914">
    <property type="entry name" value="SBP_5_dom"/>
</dbReference>
<organism evidence="6">
    <name type="scientific">Ornithinibacillus sp. 4-3</name>
    <dbReference type="NCBI Taxonomy" id="3231488"/>
    <lineage>
        <taxon>Bacteria</taxon>
        <taxon>Bacillati</taxon>
        <taxon>Bacillota</taxon>
        <taxon>Bacilli</taxon>
        <taxon>Bacillales</taxon>
        <taxon>Bacillaceae</taxon>
        <taxon>Ornithinibacillus</taxon>
    </lineage>
</organism>
<sequence>MKRLIPFLAVLISALLMVVGCSSSNPSGATDENEESGNQSENSVLKVALPTQPPTLDQPTSTATVTRDAARLMYETLVTTDSEYKAVPMLAESVDVSDDNKIYTFKLREGVKFHNGDEMLAEDVIASMERWVEKSSVTGSMFEGATWEADGDYTVVLQLESPSVFVLDTMASQKMAAAIMPKEIVDEADADGVKEYIGTGPYKFVDWKQDQYIHFTKNEDYQPVDEPADGLAGEKIANIDDIYLYIVTDSSTRYTGLQTGEYDLIYTVPFDSYDQLKNETNVYPVFDTYGETLIVYNENEGISSNLKFRQALNAAYDVEQMMFAAFVDEDLYWLHPSYMTKTVTNWATDAGKEFYNQHDLDKAKQLLEESDYNNEELRVLTTRDYPQFYNIAVVMEEQLKAIGVNVKLEIYDWPTLLEKQEQPTEWDASVIGSSIVTTPSQLLYISPSFAGGKRNETILGLKDQIEDASTLEEAQVLWEELQQYAWEEHLPITMLGGYNNLYGANNKVQGIETLTGPIFWNATIEN</sequence>
<feature type="domain" description="Solute-binding protein family 5" evidence="5">
    <location>
        <begin position="86"/>
        <end position="440"/>
    </location>
</feature>